<sequence length="196" mass="19040">MGLLDSILGAADGATSGGNDSPAAGGSDPKMRLLMGVLSMIASHQGNQASTQQGQSGLLGSLGGLLGGAGNGGGLAGMLEGALNSAQGNGAGAAPQMAGGLGGLTELLRNSGLGDAVESWIGTGANQSVSAEQVGQALDQSGHLQQLADAAGISKDQAAQHLSELLPEIINRLTPNGSLPEGQLNLGSLAGQLLNR</sequence>
<dbReference type="InterPro" id="IPR045372">
    <property type="entry name" value="YidB"/>
</dbReference>
<dbReference type="EMBL" id="CP011568">
    <property type="protein sequence ID" value="AKJ69094.1"/>
    <property type="molecule type" value="Genomic_DNA"/>
</dbReference>
<dbReference type="AlphaFoldDB" id="A0A0G3ESU1"/>
<dbReference type="Gene3D" id="1.10.10.690">
    <property type="entry name" value="YidB-like"/>
    <property type="match status" value="1"/>
</dbReference>
<dbReference type="OrthoDB" id="9795283at2"/>
<organism evidence="1 2">
    <name type="scientific">Pandoraea thiooxydans</name>
    <dbReference type="NCBI Taxonomy" id="445709"/>
    <lineage>
        <taxon>Bacteria</taxon>
        <taxon>Pseudomonadati</taxon>
        <taxon>Pseudomonadota</taxon>
        <taxon>Betaproteobacteria</taxon>
        <taxon>Burkholderiales</taxon>
        <taxon>Burkholderiaceae</taxon>
        <taxon>Pandoraea</taxon>
    </lineage>
</organism>
<evidence type="ECO:0008006" key="3">
    <source>
        <dbReference type="Google" id="ProtNLM"/>
    </source>
</evidence>
<dbReference type="SUPFAM" id="SSF140804">
    <property type="entry name" value="YidB-like"/>
    <property type="match status" value="1"/>
</dbReference>
<keyword evidence="2" id="KW-1185">Reference proteome</keyword>
<dbReference type="InterPro" id="IPR027405">
    <property type="entry name" value="YidB-like"/>
</dbReference>
<dbReference type="PATRIC" id="fig|445709.3.peg.2895"/>
<name>A0A0G3ESU1_9BURK</name>
<gene>
    <name evidence="1" type="ORF">ABW99_13645</name>
</gene>
<dbReference type="KEGG" id="ptx:ABW99_13645"/>
<dbReference type="Proteomes" id="UP000036700">
    <property type="component" value="Chromosome"/>
</dbReference>
<reference evidence="2" key="1">
    <citation type="submission" date="2015-06" db="EMBL/GenBank/DDBJ databases">
        <authorList>
            <person name="Lim Y.L."/>
            <person name="Ee R."/>
            <person name="Yong D."/>
            <person name="How K.Y."/>
            <person name="Yin W.F."/>
            <person name="Chan K.G."/>
        </authorList>
    </citation>
    <scope>NUCLEOTIDE SEQUENCE [LARGE SCALE GENOMIC DNA]</scope>
    <source>
        <strain evidence="2">DSM 25325</strain>
    </source>
</reference>
<dbReference type="Pfam" id="PF20159">
    <property type="entry name" value="YidB"/>
    <property type="match status" value="1"/>
</dbReference>
<proteinExistence type="predicted"/>
<protein>
    <recommendedName>
        <fullName evidence="3">DUF937 domain-containing protein</fullName>
    </recommendedName>
</protein>
<evidence type="ECO:0000313" key="1">
    <source>
        <dbReference type="EMBL" id="AKJ69094.1"/>
    </source>
</evidence>
<dbReference type="STRING" id="445709.ABW99_13645"/>
<evidence type="ECO:0000313" key="2">
    <source>
        <dbReference type="Proteomes" id="UP000036700"/>
    </source>
</evidence>
<accession>A0A0G3ESU1</accession>